<evidence type="ECO:0000256" key="1">
    <source>
        <dbReference type="SAM" id="MobiDB-lite"/>
    </source>
</evidence>
<name>A0A426ZGT9_ENSVE</name>
<comment type="caution">
    <text evidence="2">The sequence shown here is derived from an EMBL/GenBank/DDBJ whole genome shotgun (WGS) entry which is preliminary data.</text>
</comment>
<dbReference type="EMBL" id="AMZH03006684">
    <property type="protein sequence ID" value="RRT63197.1"/>
    <property type="molecule type" value="Genomic_DNA"/>
</dbReference>
<feature type="non-terminal residue" evidence="2">
    <location>
        <position position="102"/>
    </location>
</feature>
<dbReference type="Proteomes" id="UP000287651">
    <property type="component" value="Unassembled WGS sequence"/>
</dbReference>
<evidence type="ECO:0000313" key="3">
    <source>
        <dbReference type="Proteomes" id="UP000287651"/>
    </source>
</evidence>
<evidence type="ECO:0000313" key="2">
    <source>
        <dbReference type="EMBL" id="RRT63197.1"/>
    </source>
</evidence>
<reference evidence="2 3" key="1">
    <citation type="journal article" date="2014" name="Agronomy (Basel)">
        <title>A Draft Genome Sequence for Ensete ventricosum, the Drought-Tolerant Tree Against Hunger.</title>
        <authorList>
            <person name="Harrison J."/>
            <person name="Moore K.A."/>
            <person name="Paszkiewicz K."/>
            <person name="Jones T."/>
            <person name="Grant M."/>
            <person name="Ambacheew D."/>
            <person name="Muzemil S."/>
            <person name="Studholme D.J."/>
        </authorList>
    </citation>
    <scope>NUCLEOTIDE SEQUENCE [LARGE SCALE GENOMIC DNA]</scope>
</reference>
<protein>
    <submittedName>
        <fullName evidence="2">Uncharacterized protein</fullName>
    </submittedName>
</protein>
<feature type="region of interest" description="Disordered" evidence="1">
    <location>
        <begin position="1"/>
        <end position="22"/>
    </location>
</feature>
<feature type="compositionally biased region" description="Polar residues" evidence="1">
    <location>
        <begin position="1"/>
        <end position="13"/>
    </location>
</feature>
<gene>
    <name evidence="2" type="ORF">B296_00030000</name>
</gene>
<organism evidence="2 3">
    <name type="scientific">Ensete ventricosum</name>
    <name type="common">Abyssinian banana</name>
    <name type="synonym">Musa ensete</name>
    <dbReference type="NCBI Taxonomy" id="4639"/>
    <lineage>
        <taxon>Eukaryota</taxon>
        <taxon>Viridiplantae</taxon>
        <taxon>Streptophyta</taxon>
        <taxon>Embryophyta</taxon>
        <taxon>Tracheophyta</taxon>
        <taxon>Spermatophyta</taxon>
        <taxon>Magnoliopsida</taxon>
        <taxon>Liliopsida</taxon>
        <taxon>Zingiberales</taxon>
        <taxon>Musaceae</taxon>
        <taxon>Ensete</taxon>
    </lineage>
</organism>
<accession>A0A426ZGT9</accession>
<sequence length="102" mass="11169">MSSSSRWQPQQQKAPVPCPGQRSCPCPWVSVTGRGPTSAPAHSWSDVALPWLHQKGVSSQPSIAASHATSSVHEYLRAPRCGDLKKKSYLIISLAFFFRAIH</sequence>
<dbReference type="AlphaFoldDB" id="A0A426ZGT9"/>
<proteinExistence type="predicted"/>